<sequence>MTTELDQRIKVLIGNGIVNKHRSMFAVVGSKAKDQVTVLYQTLVEAKSGDLPNVLWCKKNETGLSGGRQSKGKKDNRRSSSNFEKKDQTFPQFTSVRHCNYADSHELLGNTFGMLILQDFEALTPNLLARTIETVEGGGLIVFLMTSVNSLKELFVLPMDVHSRYKTNEAVVVPRFNERFVLSLNSCKSCLVTDDKLSVLAISSHVSSVVATSENGNNQELDSIKESVADTKPIGDLVATSKTKCQARALLSLLDVITEKNAEAIVSLTAARGRGKSAVMGLAISGAVAFGYGNIFVTSPSPDNVKTLFEFVVQGLVDMGYKEDADYFLTYSGTHKQSHSIVRVDIQKENKQCIQYINPTEAIKLGQADLLVIDEAAAIPLPTVSSLMNGNYITFLASTIKGYEGTGRSLSLKLLAKLREKAIPKAGDAVSGKRLVELTLEESIRYRSGDEVENWLDNVLCLNATTAKSVNGSIPPSRKCELYYVNKDTLFSYHKSSEAFLNTIMAIYVSAHYKNTPDDLQMLADAPNHHLFVLMGPTKSSSTEKPDVLAVVQICYEGNLKKGAILDAKRRGKKGAGDLIPWNVADQFNDSEFPSKVGGRIVRIAVHPDFHSMGYGQRCMELVGDYYQGKFPCLANDNAKAIVKRAKLEPKSLNLETIAPRENPLPILLRLDERQAEGLDYLGVSFGLTPSLLNFWQRSGMVPIYLRQTVNDLTGENTLIMLKALDESLHAKIHLFEQEFVRRFLSLLGYGFKSFPTSMTLALIGKPLKVSALSRDQLAFYLSNTDMKRLHEFGRNLADQALITDILPVIGKLYFTGKLGQSNLVVGEQAKILIGLGLQHRTLISIGEELNLPKTQLQALFIKAIKKISDYLDAVCLSSLEEKMNGGQDVKSTLTSVSRTSKLDSLEQELAMGAQEIKERQERDKVNLKRDLLGKKLAKYALPE</sequence>
<reference evidence="2" key="1">
    <citation type="submission" date="2016-11" db="UniProtKB">
        <authorList>
            <consortium name="WormBaseParasite"/>
        </authorList>
    </citation>
    <scope>IDENTIFICATION</scope>
    <source>
        <strain evidence="2">KR3021</strain>
    </source>
</reference>
<evidence type="ECO:0000313" key="1">
    <source>
        <dbReference type="Proteomes" id="UP000095286"/>
    </source>
</evidence>
<proteinExistence type="predicted"/>
<evidence type="ECO:0000313" key="2">
    <source>
        <dbReference type="WBParaSite" id="RSKR_0000622800.1"/>
    </source>
</evidence>
<name>A0AC35U057_9BILA</name>
<protein>
    <submittedName>
        <fullName evidence="2">RNA cytidine acetyltransferase</fullName>
    </submittedName>
</protein>
<dbReference type="WBParaSite" id="RSKR_0000622800.1">
    <property type="protein sequence ID" value="RSKR_0000622800.1"/>
    <property type="gene ID" value="RSKR_0000622800"/>
</dbReference>
<dbReference type="Proteomes" id="UP000095286">
    <property type="component" value="Unplaced"/>
</dbReference>
<accession>A0AC35U057</accession>
<organism evidence="1 2">
    <name type="scientific">Rhabditophanes sp. KR3021</name>
    <dbReference type="NCBI Taxonomy" id="114890"/>
    <lineage>
        <taxon>Eukaryota</taxon>
        <taxon>Metazoa</taxon>
        <taxon>Ecdysozoa</taxon>
        <taxon>Nematoda</taxon>
        <taxon>Chromadorea</taxon>
        <taxon>Rhabditida</taxon>
        <taxon>Tylenchina</taxon>
        <taxon>Panagrolaimomorpha</taxon>
        <taxon>Strongyloidoidea</taxon>
        <taxon>Alloionematidae</taxon>
        <taxon>Rhabditophanes</taxon>
    </lineage>
</organism>